<dbReference type="AlphaFoldDB" id="A0A3D9ZVH8"/>
<evidence type="ECO:0000256" key="4">
    <source>
        <dbReference type="ARBA" id="ARBA00012438"/>
    </source>
</evidence>
<dbReference type="Pfam" id="PF07730">
    <property type="entry name" value="HisKA_3"/>
    <property type="match status" value="1"/>
</dbReference>
<dbReference type="InterPro" id="IPR005467">
    <property type="entry name" value="His_kinase_dom"/>
</dbReference>
<evidence type="ECO:0000256" key="7">
    <source>
        <dbReference type="ARBA" id="ARBA00022490"/>
    </source>
</evidence>
<reference evidence="19 20" key="1">
    <citation type="submission" date="2018-08" db="EMBL/GenBank/DDBJ databases">
        <title>Sequencing the genomes of 1000 actinobacteria strains.</title>
        <authorList>
            <person name="Klenk H.-P."/>
        </authorList>
    </citation>
    <scope>NUCLEOTIDE SEQUENCE [LARGE SCALE GENOMIC DNA]</scope>
    <source>
        <strain evidence="19 20">DSM 44099</strain>
    </source>
</reference>
<dbReference type="EMBL" id="QUMQ01000001">
    <property type="protein sequence ID" value="REG01319.1"/>
    <property type="molecule type" value="Genomic_DNA"/>
</dbReference>
<proteinExistence type="predicted"/>
<dbReference type="CDD" id="cd16917">
    <property type="entry name" value="HATPase_UhpB-NarQ-NarX-like"/>
    <property type="match status" value="1"/>
</dbReference>
<dbReference type="Pfam" id="PF02518">
    <property type="entry name" value="HATPase_c"/>
    <property type="match status" value="1"/>
</dbReference>
<keyword evidence="6" id="KW-0004">4Fe-4S</keyword>
<dbReference type="GO" id="GO:0051539">
    <property type="term" value="F:4 iron, 4 sulfur cluster binding"/>
    <property type="evidence" value="ECO:0007669"/>
    <property type="project" value="UniProtKB-KW"/>
</dbReference>
<dbReference type="EC" id="2.7.13.3" evidence="4"/>
<dbReference type="GO" id="GO:0046983">
    <property type="term" value="F:protein dimerization activity"/>
    <property type="evidence" value="ECO:0007669"/>
    <property type="project" value="InterPro"/>
</dbReference>
<dbReference type="RefSeq" id="WP_116073488.1">
    <property type="nucleotide sequence ID" value="NZ_BONB01000065.1"/>
</dbReference>
<dbReference type="SUPFAM" id="SSF55874">
    <property type="entry name" value="ATPase domain of HSP90 chaperone/DNA topoisomerase II/histidine kinase"/>
    <property type="match status" value="1"/>
</dbReference>
<comment type="caution">
    <text evidence="19">The sequence shown here is derived from an EMBL/GenBank/DDBJ whole genome shotgun (WGS) entry which is preliminary data.</text>
</comment>
<dbReference type="Gene3D" id="1.20.5.1930">
    <property type="match status" value="1"/>
</dbReference>
<keyword evidence="17" id="KW-0472">Membrane</keyword>
<dbReference type="SMART" id="SM00387">
    <property type="entry name" value="HATPase_c"/>
    <property type="match status" value="1"/>
</dbReference>
<gene>
    <name evidence="19" type="ORF">DFJ67_7401</name>
</gene>
<keyword evidence="11" id="KW-0408">Iron</keyword>
<evidence type="ECO:0000256" key="6">
    <source>
        <dbReference type="ARBA" id="ARBA00022485"/>
    </source>
</evidence>
<dbReference type="InterPro" id="IPR017205">
    <property type="entry name" value="Sig_transdc_His_kinase_ChrS"/>
</dbReference>
<evidence type="ECO:0000256" key="15">
    <source>
        <dbReference type="ARBA" id="ARBA00030800"/>
    </source>
</evidence>
<keyword evidence="10 19" id="KW-0418">Kinase</keyword>
<dbReference type="Gene3D" id="3.30.565.10">
    <property type="entry name" value="Histidine kinase-like ATPase, C-terminal domain"/>
    <property type="match status" value="1"/>
</dbReference>
<evidence type="ECO:0000256" key="13">
    <source>
        <dbReference type="ARBA" id="ARBA00023014"/>
    </source>
</evidence>
<comment type="subcellular location">
    <subcellularLocation>
        <location evidence="3">Cytoplasm</location>
    </subcellularLocation>
</comment>
<feature type="transmembrane region" description="Helical" evidence="17">
    <location>
        <begin position="68"/>
        <end position="101"/>
    </location>
</feature>
<evidence type="ECO:0000256" key="8">
    <source>
        <dbReference type="ARBA" id="ARBA00022679"/>
    </source>
</evidence>
<comment type="catalytic activity">
    <reaction evidence="1">
        <text>ATP + protein L-histidine = ADP + protein N-phospho-L-histidine.</text>
        <dbReference type="EC" id="2.7.13.3"/>
    </reaction>
</comment>
<feature type="transmembrane region" description="Helical" evidence="17">
    <location>
        <begin position="107"/>
        <end position="128"/>
    </location>
</feature>
<dbReference type="InterPro" id="IPR004358">
    <property type="entry name" value="Sig_transdc_His_kin-like_C"/>
</dbReference>
<feature type="domain" description="Histidine kinase" evidence="18">
    <location>
        <begin position="305"/>
        <end position="393"/>
    </location>
</feature>
<dbReference type="PROSITE" id="PS50109">
    <property type="entry name" value="HIS_KIN"/>
    <property type="match status" value="1"/>
</dbReference>
<dbReference type="InterPro" id="IPR036890">
    <property type="entry name" value="HATPase_C_sf"/>
</dbReference>
<evidence type="ECO:0000256" key="16">
    <source>
        <dbReference type="SAM" id="Coils"/>
    </source>
</evidence>
<feature type="transmembrane region" description="Helical" evidence="17">
    <location>
        <begin position="135"/>
        <end position="153"/>
    </location>
</feature>
<evidence type="ECO:0000256" key="5">
    <source>
        <dbReference type="ARBA" id="ARBA00017322"/>
    </source>
</evidence>
<dbReference type="GO" id="GO:0005737">
    <property type="term" value="C:cytoplasm"/>
    <property type="evidence" value="ECO:0007669"/>
    <property type="project" value="UniProtKB-SubCell"/>
</dbReference>
<name>A0A3D9ZVH8_9ACTN</name>
<dbReference type="GO" id="GO:0000155">
    <property type="term" value="F:phosphorelay sensor kinase activity"/>
    <property type="evidence" value="ECO:0007669"/>
    <property type="project" value="InterPro"/>
</dbReference>
<evidence type="ECO:0000256" key="14">
    <source>
        <dbReference type="ARBA" id="ARBA00024827"/>
    </source>
</evidence>
<evidence type="ECO:0000256" key="17">
    <source>
        <dbReference type="SAM" id="Phobius"/>
    </source>
</evidence>
<keyword evidence="12" id="KW-0902">Two-component regulatory system</keyword>
<evidence type="ECO:0000256" key="3">
    <source>
        <dbReference type="ARBA" id="ARBA00004496"/>
    </source>
</evidence>
<comment type="cofactor">
    <cofactor evidence="2">
        <name>[4Fe-4S] cluster</name>
        <dbReference type="ChEBI" id="CHEBI:49883"/>
    </cofactor>
</comment>
<organism evidence="19 20">
    <name type="scientific">Asanoa ferruginea</name>
    <dbReference type="NCBI Taxonomy" id="53367"/>
    <lineage>
        <taxon>Bacteria</taxon>
        <taxon>Bacillati</taxon>
        <taxon>Actinomycetota</taxon>
        <taxon>Actinomycetes</taxon>
        <taxon>Micromonosporales</taxon>
        <taxon>Micromonosporaceae</taxon>
        <taxon>Asanoa</taxon>
    </lineage>
</organism>
<dbReference type="PANTHER" id="PTHR24421">
    <property type="entry name" value="NITRATE/NITRITE SENSOR PROTEIN NARX-RELATED"/>
    <property type="match status" value="1"/>
</dbReference>
<dbReference type="Proteomes" id="UP000256913">
    <property type="component" value="Unassembled WGS sequence"/>
</dbReference>
<keyword evidence="16" id="KW-0175">Coiled coil</keyword>
<dbReference type="PIRSF" id="PIRSF037434">
    <property type="entry name" value="STHK_ChrS"/>
    <property type="match status" value="1"/>
</dbReference>
<keyword evidence="17" id="KW-1133">Transmembrane helix</keyword>
<dbReference type="InterPro" id="IPR011712">
    <property type="entry name" value="Sig_transdc_His_kin_sub3_dim/P"/>
</dbReference>
<evidence type="ECO:0000256" key="1">
    <source>
        <dbReference type="ARBA" id="ARBA00000085"/>
    </source>
</evidence>
<dbReference type="OrthoDB" id="144293at2"/>
<evidence type="ECO:0000313" key="20">
    <source>
        <dbReference type="Proteomes" id="UP000256913"/>
    </source>
</evidence>
<evidence type="ECO:0000259" key="18">
    <source>
        <dbReference type="PROSITE" id="PS50109"/>
    </source>
</evidence>
<evidence type="ECO:0000256" key="2">
    <source>
        <dbReference type="ARBA" id="ARBA00001966"/>
    </source>
</evidence>
<evidence type="ECO:0000256" key="11">
    <source>
        <dbReference type="ARBA" id="ARBA00023004"/>
    </source>
</evidence>
<evidence type="ECO:0000256" key="10">
    <source>
        <dbReference type="ARBA" id="ARBA00022777"/>
    </source>
</evidence>
<keyword evidence="8" id="KW-0808">Transferase</keyword>
<dbReference type="GO" id="GO:0046872">
    <property type="term" value="F:metal ion binding"/>
    <property type="evidence" value="ECO:0007669"/>
    <property type="project" value="UniProtKB-KW"/>
</dbReference>
<feature type="coiled-coil region" evidence="16">
    <location>
        <begin position="156"/>
        <end position="183"/>
    </location>
</feature>
<keyword evidence="20" id="KW-1185">Reference proteome</keyword>
<evidence type="ECO:0000256" key="12">
    <source>
        <dbReference type="ARBA" id="ARBA00023012"/>
    </source>
</evidence>
<keyword evidence="13" id="KW-0411">Iron-sulfur</keyword>
<evidence type="ECO:0000256" key="9">
    <source>
        <dbReference type="ARBA" id="ARBA00022723"/>
    </source>
</evidence>
<comment type="function">
    <text evidence="14">Member of the two-component regulatory system NreB/NreC involved in the control of dissimilatory nitrate/nitrite reduction in response to oxygen. NreB functions as a direct oxygen sensor histidine kinase which is autophosphorylated, in the absence of oxygen, probably at the conserved histidine residue, and transfers its phosphate group probably to a conserved aspartate residue of NreC. NreB/NreC activates the expression of the nitrate (narGHJI) and nitrite (nir) reductase operons, as well as the putative nitrate transporter gene narT.</text>
</comment>
<keyword evidence="7" id="KW-0963">Cytoplasm</keyword>
<dbReference type="PANTHER" id="PTHR24421:SF62">
    <property type="entry name" value="SENSORY TRANSDUCTION HISTIDINE KINASE"/>
    <property type="match status" value="1"/>
</dbReference>
<keyword evidence="9" id="KW-0479">Metal-binding</keyword>
<sequence>MSDARRLDRLLMVAPYAALAGATALVLASGDSRVPVPVMLAVVAATAGWMLWCVTLHPGWVGHPPRMAGFFVGLVLLAGVLVWCSPLFGFFAWTGYLFIVYALPGRWRIAGAAAVAVLTAAAQAGGFIDVDGAGFAILLAFNVVVAVALTMLATQHREQQATVARANRQLADALAENAALQTRLLSQARAAGVLDERQRLAGEIHDVLAQGLTGIVTQLEAAEATVGRPAEWRRHVDAAKRLARDSLAEARRSVRALRPGSLDGAALPEALGDLVDGWSRLTGVPASLIVTGAADRLHPDADTTLLRAAQEALTNVGRHARANRVALTLSYLEDLVTLDIRDDGAGFDPAAVDAGRYGLAAMRDRVARVGGTIEVESAPGEGTAIAVCLPVLVAA</sequence>
<protein>
    <recommendedName>
        <fullName evidence="5">Oxygen sensor histidine kinase NreB</fullName>
        <ecNumber evidence="4">2.7.13.3</ecNumber>
    </recommendedName>
    <alternativeName>
        <fullName evidence="15">Nitrogen regulation protein B</fullName>
    </alternativeName>
</protein>
<feature type="transmembrane region" description="Helical" evidence="17">
    <location>
        <begin position="38"/>
        <end position="56"/>
    </location>
</feature>
<keyword evidence="17" id="KW-0812">Transmembrane</keyword>
<dbReference type="GO" id="GO:0016020">
    <property type="term" value="C:membrane"/>
    <property type="evidence" value="ECO:0007669"/>
    <property type="project" value="InterPro"/>
</dbReference>
<evidence type="ECO:0000313" key="19">
    <source>
        <dbReference type="EMBL" id="REG01319.1"/>
    </source>
</evidence>
<dbReference type="InterPro" id="IPR003594">
    <property type="entry name" value="HATPase_dom"/>
</dbReference>
<dbReference type="PRINTS" id="PR00344">
    <property type="entry name" value="BCTRLSENSOR"/>
</dbReference>
<dbReference type="InterPro" id="IPR050482">
    <property type="entry name" value="Sensor_HK_TwoCompSys"/>
</dbReference>
<accession>A0A3D9ZVH8</accession>